<sequence length="190" mass="21855">MVTIFIEHLGCIRVRSRHLSVAVATEKVRCVQVRPGDKGHSYSSVFGGCMDGNVESISVRDPYIRARHQLHNFVRFCELAVRNCRRLKAICLITGREPQTESLQASSLKELEESLKDYSVVLTVEYSDTLHDREIRFSNGWIVRMGRGLDYFQKSKGQFTIGCNDFDLRPCHETTIEIYHRLNMKSVNKT</sequence>
<gene>
    <name evidence="2" type="ORF">GBAR_LOCUS25787</name>
</gene>
<dbReference type="EMBL" id="CASHTH010003577">
    <property type="protein sequence ID" value="CAI8046621.1"/>
    <property type="molecule type" value="Genomic_DNA"/>
</dbReference>
<dbReference type="Proteomes" id="UP001174909">
    <property type="component" value="Unassembled WGS sequence"/>
</dbReference>
<protein>
    <submittedName>
        <fullName evidence="2">MIT domain-containing protein 1</fullName>
    </submittedName>
</protein>
<evidence type="ECO:0000259" key="1">
    <source>
        <dbReference type="Pfam" id="PF16565"/>
    </source>
</evidence>
<accession>A0AA35TFL2</accession>
<reference evidence="2" key="1">
    <citation type="submission" date="2023-03" db="EMBL/GenBank/DDBJ databases">
        <authorList>
            <person name="Steffen K."/>
            <person name="Cardenas P."/>
        </authorList>
    </citation>
    <scope>NUCLEOTIDE SEQUENCE</scope>
</reference>
<feature type="domain" description="MITD1 C-terminal phospholipase D-like" evidence="1">
    <location>
        <begin position="39"/>
        <end position="180"/>
    </location>
</feature>
<organism evidence="2 3">
    <name type="scientific">Geodia barretti</name>
    <name type="common">Barrett's horny sponge</name>
    <dbReference type="NCBI Taxonomy" id="519541"/>
    <lineage>
        <taxon>Eukaryota</taxon>
        <taxon>Metazoa</taxon>
        <taxon>Porifera</taxon>
        <taxon>Demospongiae</taxon>
        <taxon>Heteroscleromorpha</taxon>
        <taxon>Tetractinellida</taxon>
        <taxon>Astrophorina</taxon>
        <taxon>Geodiidae</taxon>
        <taxon>Geodia</taxon>
    </lineage>
</organism>
<dbReference type="Gene3D" id="3.30.870.30">
    <property type="entry name" value="MITD, C-terminal phospholipase D-like domain"/>
    <property type="match status" value="1"/>
</dbReference>
<dbReference type="PANTHER" id="PTHR21222:SF1">
    <property type="entry name" value="MIT DOMAIN-CONTAINING PROTEIN 1"/>
    <property type="match status" value="1"/>
</dbReference>
<dbReference type="AlphaFoldDB" id="A0AA35TFL2"/>
<proteinExistence type="predicted"/>
<dbReference type="InterPro" id="IPR032341">
    <property type="entry name" value="MITD1_C"/>
</dbReference>
<name>A0AA35TFL2_GEOBA</name>
<evidence type="ECO:0000313" key="3">
    <source>
        <dbReference type="Proteomes" id="UP001174909"/>
    </source>
</evidence>
<comment type="caution">
    <text evidence="2">The sequence shown here is derived from an EMBL/GenBank/DDBJ whole genome shotgun (WGS) entry which is preliminary data.</text>
</comment>
<dbReference type="PANTHER" id="PTHR21222">
    <property type="entry name" value="MIT DOMAIN-CONTAINING PROTEIN 1"/>
    <property type="match status" value="1"/>
</dbReference>
<keyword evidence="3" id="KW-1185">Reference proteome</keyword>
<evidence type="ECO:0000313" key="2">
    <source>
        <dbReference type="EMBL" id="CAI8046621.1"/>
    </source>
</evidence>
<dbReference type="InterPro" id="IPR052817">
    <property type="entry name" value="MIT_domain_contain_protein1"/>
</dbReference>
<dbReference type="InterPro" id="IPR038113">
    <property type="entry name" value="MITD1_C_sf"/>
</dbReference>
<dbReference type="Pfam" id="PF16565">
    <property type="entry name" value="MIT_C"/>
    <property type="match status" value="1"/>
</dbReference>